<evidence type="ECO:0000313" key="1">
    <source>
        <dbReference type="EMBL" id="CAE6473298.1"/>
    </source>
</evidence>
<organism evidence="1 2">
    <name type="scientific">Rhizoctonia solani</name>
    <dbReference type="NCBI Taxonomy" id="456999"/>
    <lineage>
        <taxon>Eukaryota</taxon>
        <taxon>Fungi</taxon>
        <taxon>Dikarya</taxon>
        <taxon>Basidiomycota</taxon>
        <taxon>Agaricomycotina</taxon>
        <taxon>Agaricomycetes</taxon>
        <taxon>Cantharellales</taxon>
        <taxon>Ceratobasidiaceae</taxon>
        <taxon>Rhizoctonia</taxon>
    </lineage>
</organism>
<proteinExistence type="predicted"/>
<dbReference type="EMBL" id="CAJMWY010001689">
    <property type="protein sequence ID" value="CAE6473298.1"/>
    <property type="molecule type" value="Genomic_DNA"/>
</dbReference>
<dbReference type="AlphaFoldDB" id="A0A8H3GZN8"/>
<evidence type="ECO:0000313" key="2">
    <source>
        <dbReference type="Proteomes" id="UP000663861"/>
    </source>
</evidence>
<sequence length="269" mass="29742">MPVSLVSAIPPLAPFLLFVDDILYGGYRNRRREKEAFVLHLRRVIALLESASTSADDVGSDAQWILNFQTRLAGILEDLDPGHRSIVRRVRARLMCDEHFIQEISREIDTVLRLVELRAVVSLNGGVISLRGGMDHLLSVSNNSLFRTVPDTQVGGSAFSAHNGACRCAESQVTSKGSDTVQGQSALDTTAQSEPNFDQILDAAYQNVVHHRRLADQDHSHRPCLVKSLNLLVQLLRRIGRISDALQYSLEANRLLGMMAQGTSQPHKS</sequence>
<gene>
    <name evidence="1" type="ORF">RDB_LOCUS86330</name>
</gene>
<dbReference type="Proteomes" id="UP000663861">
    <property type="component" value="Unassembled WGS sequence"/>
</dbReference>
<name>A0A8H3GZN8_9AGAM</name>
<reference evidence="1" key="1">
    <citation type="submission" date="2021-01" db="EMBL/GenBank/DDBJ databases">
        <authorList>
            <person name="Kaushik A."/>
        </authorList>
    </citation>
    <scope>NUCLEOTIDE SEQUENCE</scope>
    <source>
        <strain evidence="1">AG4-RS23</strain>
    </source>
</reference>
<comment type="caution">
    <text evidence="1">The sequence shown here is derived from an EMBL/GenBank/DDBJ whole genome shotgun (WGS) entry which is preliminary data.</text>
</comment>
<accession>A0A8H3GZN8</accession>
<protein>
    <submittedName>
        <fullName evidence="1">Uncharacterized protein</fullName>
    </submittedName>
</protein>